<reference evidence="1" key="2">
    <citation type="submission" date="2020-07" db="EMBL/GenBank/DDBJ databases">
        <authorList>
            <person name="Vera ALvarez R."/>
            <person name="Arias-Moreno D.M."/>
            <person name="Jimenez-Jacinto V."/>
            <person name="Jimenez-Bremont J.F."/>
            <person name="Swaminathan K."/>
            <person name="Moose S.P."/>
            <person name="Guerrero-Gonzalez M.L."/>
            <person name="Marino-Ramirez L."/>
            <person name="Landsman D."/>
            <person name="Rodriguez-Kessler M."/>
            <person name="Delgado-Sanchez P."/>
        </authorList>
    </citation>
    <scope>NUCLEOTIDE SEQUENCE</scope>
    <source>
        <tissue evidence="1">Cladode</tissue>
    </source>
</reference>
<dbReference type="AlphaFoldDB" id="A0A7C9B1U8"/>
<sequence length="234" mass="25551">MNLGQKLESEVEVVSCKKGRTSQGNFIHLLNCSCRCSPFPCFSLSISLSVLCAATPTTTQQHRRCSTVPSRRRAPATPPSQPTAVSAATAAGLVFRLSSRRLLCFGRDKLPTGRLILTTGDHCLHYHRQQTPASVNHRRHQALMGRRRPSHGCPCPSACPLFVSHVEGPAGARPPVPPQNADDAGHRLLVIGRQHSPELPSPNPSTWLIYLYGKVKNLTFSLACDSGELILKFF</sequence>
<organism evidence="1">
    <name type="scientific">Opuntia streptacantha</name>
    <name type="common">Prickly pear cactus</name>
    <name type="synonym">Opuntia cardona</name>
    <dbReference type="NCBI Taxonomy" id="393608"/>
    <lineage>
        <taxon>Eukaryota</taxon>
        <taxon>Viridiplantae</taxon>
        <taxon>Streptophyta</taxon>
        <taxon>Embryophyta</taxon>
        <taxon>Tracheophyta</taxon>
        <taxon>Spermatophyta</taxon>
        <taxon>Magnoliopsida</taxon>
        <taxon>eudicotyledons</taxon>
        <taxon>Gunneridae</taxon>
        <taxon>Pentapetalae</taxon>
        <taxon>Caryophyllales</taxon>
        <taxon>Cactineae</taxon>
        <taxon>Cactaceae</taxon>
        <taxon>Opuntioideae</taxon>
        <taxon>Opuntia</taxon>
    </lineage>
</organism>
<evidence type="ECO:0000313" key="1">
    <source>
        <dbReference type="EMBL" id="MBA4680999.1"/>
    </source>
</evidence>
<proteinExistence type="predicted"/>
<protein>
    <submittedName>
        <fullName evidence="1">Uncharacterized protein</fullName>
    </submittedName>
</protein>
<name>A0A7C9B1U8_OPUST</name>
<reference evidence="1" key="1">
    <citation type="journal article" date="2013" name="J. Plant Res.">
        <title>Effect of fungi and light on seed germination of three Opuntia species from semiarid lands of central Mexico.</title>
        <authorList>
            <person name="Delgado-Sanchez P."/>
            <person name="Jimenez-Bremont J.F."/>
            <person name="Guerrero-Gonzalez Mde L."/>
            <person name="Flores J."/>
        </authorList>
    </citation>
    <scope>NUCLEOTIDE SEQUENCE</scope>
    <source>
        <tissue evidence="1">Cladode</tissue>
    </source>
</reference>
<accession>A0A7C9B1U8</accession>
<dbReference type="EMBL" id="GISG01289078">
    <property type="protein sequence ID" value="MBA4680999.1"/>
    <property type="molecule type" value="Transcribed_RNA"/>
</dbReference>